<dbReference type="PANTHER" id="PTHR45947">
    <property type="entry name" value="SULFOQUINOVOSYL TRANSFERASE SQD2"/>
    <property type="match status" value="1"/>
</dbReference>
<dbReference type="PANTHER" id="PTHR45947:SF3">
    <property type="entry name" value="SULFOQUINOVOSYL TRANSFERASE SQD2"/>
    <property type="match status" value="1"/>
</dbReference>
<protein>
    <recommendedName>
        <fullName evidence="1">Glycosyl transferase family 1 domain-containing protein</fullName>
    </recommendedName>
</protein>
<dbReference type="Proteomes" id="UP000177932">
    <property type="component" value="Unassembled WGS sequence"/>
</dbReference>
<dbReference type="SUPFAM" id="SSF53756">
    <property type="entry name" value="UDP-Glycosyltransferase/glycogen phosphorylase"/>
    <property type="match status" value="1"/>
</dbReference>
<accession>A0A1G2H603</accession>
<dbReference type="AlphaFoldDB" id="A0A1G2H603"/>
<dbReference type="GO" id="GO:0016757">
    <property type="term" value="F:glycosyltransferase activity"/>
    <property type="evidence" value="ECO:0007669"/>
    <property type="project" value="InterPro"/>
</dbReference>
<organism evidence="2 3">
    <name type="scientific">Candidatus Spechtbacteria bacterium RIFCSPHIGHO2_01_FULL_43_30</name>
    <dbReference type="NCBI Taxonomy" id="1802158"/>
    <lineage>
        <taxon>Bacteria</taxon>
        <taxon>Candidatus Spechtiibacteriota</taxon>
    </lineage>
</organism>
<name>A0A1G2H603_9BACT</name>
<dbReference type="InterPro" id="IPR001296">
    <property type="entry name" value="Glyco_trans_1"/>
</dbReference>
<evidence type="ECO:0000259" key="1">
    <source>
        <dbReference type="Pfam" id="PF00534"/>
    </source>
</evidence>
<gene>
    <name evidence="2" type="ORF">A2827_01070</name>
</gene>
<evidence type="ECO:0000313" key="3">
    <source>
        <dbReference type="Proteomes" id="UP000177932"/>
    </source>
</evidence>
<dbReference type="STRING" id="1802158.A2827_01070"/>
<sequence length="381" mass="43015">MRTTILYAYPPETDGLSLQGDMLYRGMKENGEEVMPCHWQGALQKKWVYEYFKPNVAIGIGFWGYTPDIILNPQESGVIPVPWLVADGWVANYHNVLNNLPLVFVTSKWVEEVYARDGVDTRNFVVAPIGVEPELFHPISKNDPRVKKLRNMLGVKDGEKMILTVGGDVTSKGAQEIFKALSKISGDFGGWKYVCKAWESDEGRDHNEEEMELINFLGLDRSRIKFLAGSYSREFMPVLLNAADVYAAPSRIEGYGMIQLEAQACGIPVVSIDAMGPKETIIHGETGFLARVDSTIDLDSEIVNPDMGFDKEMRIFFDKSKTFAYRANVQDLAEYLYTLLTNEKKAAEMGLAGREHAVRNFYYRDMASNMTRTIKDRLNLS</sequence>
<feature type="domain" description="Glycosyl transferase family 1" evidence="1">
    <location>
        <begin position="148"/>
        <end position="293"/>
    </location>
</feature>
<comment type="caution">
    <text evidence="2">The sequence shown here is derived from an EMBL/GenBank/DDBJ whole genome shotgun (WGS) entry which is preliminary data.</text>
</comment>
<proteinExistence type="predicted"/>
<evidence type="ECO:0000313" key="2">
    <source>
        <dbReference type="EMBL" id="OGZ57789.1"/>
    </source>
</evidence>
<dbReference type="CDD" id="cd03801">
    <property type="entry name" value="GT4_PimA-like"/>
    <property type="match status" value="1"/>
</dbReference>
<dbReference type="Pfam" id="PF00534">
    <property type="entry name" value="Glycos_transf_1"/>
    <property type="match status" value="1"/>
</dbReference>
<reference evidence="2 3" key="1">
    <citation type="journal article" date="2016" name="Nat. Commun.">
        <title>Thousands of microbial genomes shed light on interconnected biogeochemical processes in an aquifer system.</title>
        <authorList>
            <person name="Anantharaman K."/>
            <person name="Brown C.T."/>
            <person name="Hug L.A."/>
            <person name="Sharon I."/>
            <person name="Castelle C.J."/>
            <person name="Probst A.J."/>
            <person name="Thomas B.C."/>
            <person name="Singh A."/>
            <person name="Wilkins M.J."/>
            <person name="Karaoz U."/>
            <person name="Brodie E.L."/>
            <person name="Williams K.H."/>
            <person name="Hubbard S.S."/>
            <person name="Banfield J.F."/>
        </authorList>
    </citation>
    <scope>NUCLEOTIDE SEQUENCE [LARGE SCALE GENOMIC DNA]</scope>
</reference>
<dbReference type="InterPro" id="IPR050194">
    <property type="entry name" value="Glycosyltransferase_grp1"/>
</dbReference>
<dbReference type="EMBL" id="MHOD01000022">
    <property type="protein sequence ID" value="OGZ57789.1"/>
    <property type="molecule type" value="Genomic_DNA"/>
</dbReference>
<dbReference type="Gene3D" id="3.40.50.2000">
    <property type="entry name" value="Glycogen Phosphorylase B"/>
    <property type="match status" value="1"/>
</dbReference>